<organism evidence="8 9">
    <name type="scientific">Paramuribaculum intestinale</name>
    <dbReference type="NCBI Taxonomy" id="2094151"/>
    <lineage>
        <taxon>Bacteria</taxon>
        <taxon>Pseudomonadati</taxon>
        <taxon>Bacteroidota</taxon>
        <taxon>Bacteroidia</taxon>
        <taxon>Bacteroidales</taxon>
        <taxon>Muribaculaceae</taxon>
        <taxon>Paramuribaculum</taxon>
    </lineage>
</organism>
<evidence type="ECO:0000256" key="4">
    <source>
        <dbReference type="ARBA" id="ARBA00022691"/>
    </source>
</evidence>
<feature type="domain" description="SAM-dependent MTase RsmB/NOP-type" evidence="7">
    <location>
        <begin position="14"/>
        <end position="299"/>
    </location>
</feature>
<accession>A0A2V1ITN7</accession>
<evidence type="ECO:0000313" key="8">
    <source>
        <dbReference type="EMBL" id="PWB07191.1"/>
    </source>
</evidence>
<feature type="binding site" evidence="6">
    <location>
        <position position="181"/>
    </location>
    <ligand>
        <name>S-adenosyl-L-methionine</name>
        <dbReference type="ChEBI" id="CHEBI:59789"/>
    </ligand>
</feature>
<dbReference type="PANTHER" id="PTHR22807:SF30">
    <property type="entry name" value="28S RRNA (CYTOSINE(4447)-C(5))-METHYLTRANSFERASE-RELATED"/>
    <property type="match status" value="1"/>
</dbReference>
<sequence>MDRQGFPEIPSGFVREIESYGSPLTQGLAAALDGEPSVAVRVNPAKGVPDGKWDATRPVPWCAEGFYLPERPLFTADPHLHQGRYYVQDASSMIIARVVAGLADGRPVSYLDACAAPGGKTTAALSALPPGSVAVANEFDRKRHVILCENLAKWGVPATVTQGSVGQFGSYPASFDIVAADVPCSGEGMMRKDAEARRQWTLALTAQCASLQREIIADLWPAIRPGGYLIYSTCTFNRHENEENVEWIINTLGGETVMPQPIDPSWGIAPGIGTDAWCMRFMPHRLDGEGLFMAIIRKSDGAIGKQTRPTRGQTLRHDRRYDRCREWIASPEAIISPEGNRLLAYLPCALPAALWPRIELGEIKGKDIVPSQQLAMSTLLNAGLFNSCDISGPTAVAFLRREAVGIDAPRGFVLLKFDGLPLGWVKNLGNRANNLYPQEWRIRMSL</sequence>
<evidence type="ECO:0000256" key="3">
    <source>
        <dbReference type="ARBA" id="ARBA00022679"/>
    </source>
</evidence>
<dbReference type="Proteomes" id="UP000244925">
    <property type="component" value="Unassembled WGS sequence"/>
</dbReference>
<evidence type="ECO:0000313" key="9">
    <source>
        <dbReference type="Proteomes" id="UP000244925"/>
    </source>
</evidence>
<gene>
    <name evidence="8" type="ORF">C5O25_08120</name>
</gene>
<comment type="caution">
    <text evidence="6">Lacks conserved residue(s) required for the propagation of feature annotation.</text>
</comment>
<dbReference type="PANTHER" id="PTHR22807">
    <property type="entry name" value="NOP2 YEAST -RELATED NOL1/NOP2/FMU SUN DOMAIN-CONTAINING"/>
    <property type="match status" value="1"/>
</dbReference>
<reference evidence="9" key="1">
    <citation type="submission" date="2018-02" db="EMBL/GenBank/DDBJ databases">
        <authorList>
            <person name="Clavel T."/>
            <person name="Strowig T."/>
        </authorList>
    </citation>
    <scope>NUCLEOTIDE SEQUENCE [LARGE SCALE GENOMIC DNA]</scope>
    <source>
        <strain evidence="9">DSM 100764</strain>
    </source>
</reference>
<dbReference type="GeneID" id="93425626"/>
<evidence type="ECO:0000259" key="7">
    <source>
        <dbReference type="PROSITE" id="PS51686"/>
    </source>
</evidence>
<keyword evidence="3 6" id="KW-0808">Transferase</keyword>
<keyword evidence="1" id="KW-0963">Cytoplasm</keyword>
<feature type="binding site" evidence="6">
    <location>
        <position position="138"/>
    </location>
    <ligand>
        <name>S-adenosyl-L-methionine</name>
        <dbReference type="ChEBI" id="CHEBI:59789"/>
    </ligand>
</feature>
<evidence type="ECO:0000256" key="2">
    <source>
        <dbReference type="ARBA" id="ARBA00022603"/>
    </source>
</evidence>
<dbReference type="PRINTS" id="PR02008">
    <property type="entry name" value="RCMTFAMILY"/>
</dbReference>
<evidence type="ECO:0000256" key="1">
    <source>
        <dbReference type="ARBA" id="ARBA00022490"/>
    </source>
</evidence>
<dbReference type="InterPro" id="IPR027391">
    <property type="entry name" value="Nol1_Nop2_Fmu_2"/>
</dbReference>
<dbReference type="InterPro" id="IPR031341">
    <property type="entry name" value="Methyltr_RsmF_N"/>
</dbReference>
<dbReference type="PROSITE" id="PS51686">
    <property type="entry name" value="SAM_MT_RSMB_NOP"/>
    <property type="match status" value="1"/>
</dbReference>
<keyword evidence="9" id="KW-1185">Reference proteome</keyword>
<dbReference type="Gene3D" id="3.40.50.150">
    <property type="entry name" value="Vaccinia Virus protein VP39"/>
    <property type="match status" value="1"/>
</dbReference>
<evidence type="ECO:0000256" key="5">
    <source>
        <dbReference type="ARBA" id="ARBA00022884"/>
    </source>
</evidence>
<dbReference type="Pfam" id="PF01189">
    <property type="entry name" value="Methyltr_RsmB-F"/>
    <property type="match status" value="1"/>
</dbReference>
<dbReference type="GO" id="GO:0008173">
    <property type="term" value="F:RNA methyltransferase activity"/>
    <property type="evidence" value="ECO:0007669"/>
    <property type="project" value="InterPro"/>
</dbReference>
<name>A0A2V1ITN7_9BACT</name>
<dbReference type="InterPro" id="IPR001678">
    <property type="entry name" value="MeTrfase_RsmB-F_NOP2_dom"/>
</dbReference>
<dbReference type="GO" id="GO:0003723">
    <property type="term" value="F:RNA binding"/>
    <property type="evidence" value="ECO:0007669"/>
    <property type="project" value="UniProtKB-UniRule"/>
</dbReference>
<dbReference type="SUPFAM" id="SSF53335">
    <property type="entry name" value="S-adenosyl-L-methionine-dependent methyltransferases"/>
    <property type="match status" value="1"/>
</dbReference>
<feature type="active site" description="Nucleophile" evidence="6">
    <location>
        <position position="234"/>
    </location>
</feature>
<dbReference type="InterPro" id="IPR049560">
    <property type="entry name" value="MeTrfase_RsmB-F_NOP2_cat"/>
</dbReference>
<dbReference type="Gene3D" id="3.30.70.1170">
    <property type="entry name" value="Sun protein, domain 3"/>
    <property type="match status" value="1"/>
</dbReference>
<dbReference type="CDD" id="cd02440">
    <property type="entry name" value="AdoMet_MTases"/>
    <property type="match status" value="1"/>
</dbReference>
<dbReference type="RefSeq" id="WP_107036240.1">
    <property type="nucleotide sequence ID" value="NZ_CAOLHR010000011.1"/>
</dbReference>
<evidence type="ECO:0000256" key="6">
    <source>
        <dbReference type="PROSITE-ProRule" id="PRU01023"/>
    </source>
</evidence>
<protein>
    <submittedName>
        <fullName evidence="8">rRNA cytosine-C5-methyltransferase</fullName>
    </submittedName>
</protein>
<dbReference type="AlphaFoldDB" id="A0A2V1ITN7"/>
<keyword evidence="5 6" id="KW-0694">RNA-binding</keyword>
<comment type="caution">
    <text evidence="8">The sequence shown here is derived from an EMBL/GenBank/DDBJ whole genome shotgun (WGS) entry which is preliminary data.</text>
</comment>
<comment type="similarity">
    <text evidence="6">Belongs to the class I-like SAM-binding methyltransferase superfamily. RsmB/NOP family.</text>
</comment>
<feature type="binding site" evidence="6">
    <location>
        <begin position="114"/>
        <end position="120"/>
    </location>
    <ligand>
        <name>S-adenosyl-L-methionine</name>
        <dbReference type="ChEBI" id="CHEBI:59789"/>
    </ligand>
</feature>
<keyword evidence="2 6" id="KW-0489">Methyltransferase</keyword>
<dbReference type="Gene3D" id="2.30.130.60">
    <property type="match status" value="1"/>
</dbReference>
<dbReference type="Pfam" id="PF13636">
    <property type="entry name" value="Methyltranf_PUA"/>
    <property type="match status" value="1"/>
</dbReference>
<dbReference type="GO" id="GO:0001510">
    <property type="term" value="P:RNA methylation"/>
    <property type="evidence" value="ECO:0007669"/>
    <property type="project" value="InterPro"/>
</dbReference>
<dbReference type="Pfam" id="PF17125">
    <property type="entry name" value="Methyltr_RsmF_N"/>
    <property type="match status" value="1"/>
</dbReference>
<keyword evidence="4 6" id="KW-0949">S-adenosyl-L-methionine</keyword>
<proteinExistence type="inferred from homology"/>
<dbReference type="InterPro" id="IPR029063">
    <property type="entry name" value="SAM-dependent_MTases_sf"/>
</dbReference>
<dbReference type="EMBL" id="PUBV01000015">
    <property type="protein sequence ID" value="PWB07191.1"/>
    <property type="molecule type" value="Genomic_DNA"/>
</dbReference>
<dbReference type="InterPro" id="IPR023267">
    <property type="entry name" value="RCMT"/>
</dbReference>